<dbReference type="InterPro" id="IPR026881">
    <property type="entry name" value="WYL_dom"/>
</dbReference>
<reference evidence="4" key="1">
    <citation type="journal article" date="2019" name="Int. J. Syst. Evol. Microbiol.">
        <title>The Global Catalogue of Microorganisms (GCM) 10K type strain sequencing project: providing services to taxonomists for standard genome sequencing and annotation.</title>
        <authorList>
            <consortium name="The Broad Institute Genomics Platform"/>
            <consortium name="The Broad Institute Genome Sequencing Center for Infectious Disease"/>
            <person name="Wu L."/>
            <person name="Ma J."/>
        </authorList>
    </citation>
    <scope>NUCLEOTIDE SEQUENCE [LARGE SCALE GENOMIC DNA]</scope>
    <source>
        <strain evidence="4">NBRC 112299</strain>
    </source>
</reference>
<evidence type="ECO:0000259" key="2">
    <source>
        <dbReference type="Pfam" id="PF25583"/>
    </source>
</evidence>
<feature type="domain" description="WYL" evidence="1">
    <location>
        <begin position="82"/>
        <end position="144"/>
    </location>
</feature>
<dbReference type="InterPro" id="IPR057727">
    <property type="entry name" value="WCX_dom"/>
</dbReference>
<dbReference type="PROSITE" id="PS52050">
    <property type="entry name" value="WYL"/>
    <property type="match status" value="1"/>
</dbReference>
<accession>A0ABQ6IKF3</accession>
<proteinExistence type="predicted"/>
<comment type="caution">
    <text evidence="3">The sequence shown here is derived from an EMBL/GenBank/DDBJ whole genome shotgun (WGS) entry which is preliminary data.</text>
</comment>
<evidence type="ECO:0000313" key="3">
    <source>
        <dbReference type="EMBL" id="GMA37637.1"/>
    </source>
</evidence>
<dbReference type="PANTHER" id="PTHR34580">
    <property type="match status" value="1"/>
</dbReference>
<dbReference type="InterPro" id="IPR051534">
    <property type="entry name" value="CBASS_pafABC_assoc_protein"/>
</dbReference>
<evidence type="ECO:0000313" key="4">
    <source>
        <dbReference type="Proteomes" id="UP001157125"/>
    </source>
</evidence>
<protein>
    <recommendedName>
        <fullName evidence="5">WYL domain-containing protein</fullName>
    </recommendedName>
</protein>
<organism evidence="3 4">
    <name type="scientific">Demequina litorisediminis</name>
    <dbReference type="NCBI Taxonomy" id="1849022"/>
    <lineage>
        <taxon>Bacteria</taxon>
        <taxon>Bacillati</taxon>
        <taxon>Actinomycetota</taxon>
        <taxon>Actinomycetes</taxon>
        <taxon>Micrococcales</taxon>
        <taxon>Demequinaceae</taxon>
        <taxon>Demequina</taxon>
    </lineage>
</organism>
<name>A0ABQ6IKF3_9MICO</name>
<gene>
    <name evidence="3" type="ORF">GCM10025876_38410</name>
</gene>
<dbReference type="PANTHER" id="PTHR34580:SF3">
    <property type="entry name" value="PROTEIN PAFB"/>
    <property type="match status" value="1"/>
</dbReference>
<evidence type="ECO:0008006" key="5">
    <source>
        <dbReference type="Google" id="ProtNLM"/>
    </source>
</evidence>
<feature type="domain" description="WCX" evidence="2">
    <location>
        <begin position="172"/>
        <end position="244"/>
    </location>
</feature>
<dbReference type="Pfam" id="PF25583">
    <property type="entry name" value="WCX"/>
    <property type="match status" value="1"/>
</dbReference>
<dbReference type="Proteomes" id="UP001157125">
    <property type="component" value="Unassembled WGS sequence"/>
</dbReference>
<dbReference type="Pfam" id="PF13280">
    <property type="entry name" value="WYL"/>
    <property type="match status" value="1"/>
</dbReference>
<keyword evidence="4" id="KW-1185">Reference proteome</keyword>
<dbReference type="EMBL" id="BSUN01000001">
    <property type="protein sequence ID" value="GMA37637.1"/>
    <property type="molecule type" value="Genomic_DNA"/>
</dbReference>
<evidence type="ECO:0000259" key="1">
    <source>
        <dbReference type="Pfam" id="PF13280"/>
    </source>
</evidence>
<sequence>MRHQAYGDDIGYRIDPSQARLPALDFTPAERAVLSLAADYWHGVTLGEDASHALIKAASGSAHAAAEALPFAALSTRLTDATAQLVEAIQARQEVAFEYASASSGTARRRVQPWRVRLSGGAEYLIGYDVDRDAPRTYRLSRVAGPVKAVGDQGAFDVPESIDASLMPSGTPGTATIAVRPEAAHALRARGRAAGEDGDWDLLDVDYTHLDALRDEVLALGGAARAVAPDALVAAVRSHARAALEVARG</sequence>